<dbReference type="PhylomeDB" id="B6QSM6"/>
<feature type="domain" description="Rhodopsin" evidence="7">
    <location>
        <begin position="35"/>
        <end position="269"/>
    </location>
</feature>
<comment type="subcellular location">
    <subcellularLocation>
        <location evidence="1">Membrane</location>
        <topology evidence="1">Multi-pass membrane protein</topology>
    </subcellularLocation>
</comment>
<evidence type="ECO:0000259" key="7">
    <source>
        <dbReference type="Pfam" id="PF20684"/>
    </source>
</evidence>
<feature type="transmembrane region" description="Helical" evidence="6">
    <location>
        <begin position="127"/>
        <end position="149"/>
    </location>
</feature>
<accession>B6QSM6</accession>
<evidence type="ECO:0000256" key="4">
    <source>
        <dbReference type="ARBA" id="ARBA00023136"/>
    </source>
</evidence>
<dbReference type="PANTHER" id="PTHR33048:SF124">
    <property type="entry name" value="INTEGRAL MEMBRANE PROTEIN"/>
    <property type="match status" value="1"/>
</dbReference>
<evidence type="ECO:0000256" key="5">
    <source>
        <dbReference type="ARBA" id="ARBA00038359"/>
    </source>
</evidence>
<feature type="transmembrane region" description="Helical" evidence="6">
    <location>
        <begin position="47"/>
        <end position="71"/>
    </location>
</feature>
<organism evidence="8 9">
    <name type="scientific">Talaromyces marneffei (strain ATCC 18224 / CBS 334.59 / QM 7333)</name>
    <name type="common">Penicillium marneffei</name>
    <dbReference type="NCBI Taxonomy" id="441960"/>
    <lineage>
        <taxon>Eukaryota</taxon>
        <taxon>Fungi</taxon>
        <taxon>Dikarya</taxon>
        <taxon>Ascomycota</taxon>
        <taxon>Pezizomycotina</taxon>
        <taxon>Eurotiomycetes</taxon>
        <taxon>Eurotiomycetidae</taxon>
        <taxon>Eurotiales</taxon>
        <taxon>Trichocomaceae</taxon>
        <taxon>Talaromyces</taxon>
        <taxon>Talaromyces sect. Talaromyces</taxon>
    </lineage>
</organism>
<feature type="transmembrane region" description="Helical" evidence="6">
    <location>
        <begin position="91"/>
        <end position="115"/>
    </location>
</feature>
<reference evidence="9" key="1">
    <citation type="journal article" date="2015" name="Genome Announc.">
        <title>Genome sequence of the AIDS-associated pathogen Penicillium marneffei (ATCC18224) and its near taxonomic relative Talaromyces stipitatus (ATCC10500).</title>
        <authorList>
            <person name="Nierman W.C."/>
            <person name="Fedorova-Abrams N.D."/>
            <person name="Andrianopoulos A."/>
        </authorList>
    </citation>
    <scope>NUCLEOTIDE SEQUENCE [LARGE SCALE GENOMIC DNA]</scope>
    <source>
        <strain evidence="9">ATCC 18224 / CBS 334.59 / QM 7333</strain>
    </source>
</reference>
<feature type="transmembrane region" description="Helical" evidence="6">
    <location>
        <begin position="17"/>
        <end position="35"/>
    </location>
</feature>
<feature type="transmembrane region" description="Helical" evidence="6">
    <location>
        <begin position="244"/>
        <end position="264"/>
    </location>
</feature>
<dbReference type="InterPro" id="IPR049326">
    <property type="entry name" value="Rhodopsin_dom_fungi"/>
</dbReference>
<dbReference type="AlphaFoldDB" id="B6QSM6"/>
<evidence type="ECO:0000313" key="8">
    <source>
        <dbReference type="EMBL" id="EEA19379.1"/>
    </source>
</evidence>
<evidence type="ECO:0000256" key="1">
    <source>
        <dbReference type="ARBA" id="ARBA00004141"/>
    </source>
</evidence>
<dbReference type="InterPro" id="IPR052337">
    <property type="entry name" value="SAT4-like"/>
</dbReference>
<comment type="similarity">
    <text evidence="5">Belongs to the SAT4 family.</text>
</comment>
<proteinExistence type="inferred from homology"/>
<gene>
    <name evidence="8" type="ORF">PMAA_001740</name>
</gene>
<dbReference type="Proteomes" id="UP000001294">
    <property type="component" value="Unassembled WGS sequence"/>
</dbReference>
<protein>
    <recommendedName>
        <fullName evidence="7">Rhodopsin domain-containing protein</fullName>
    </recommendedName>
</protein>
<evidence type="ECO:0000256" key="2">
    <source>
        <dbReference type="ARBA" id="ARBA00022692"/>
    </source>
</evidence>
<dbReference type="EMBL" id="DS995905">
    <property type="protein sequence ID" value="EEA19379.1"/>
    <property type="molecule type" value="Genomic_DNA"/>
</dbReference>
<keyword evidence="9" id="KW-1185">Reference proteome</keyword>
<evidence type="ECO:0000313" key="9">
    <source>
        <dbReference type="Proteomes" id="UP000001294"/>
    </source>
</evidence>
<evidence type="ECO:0000256" key="3">
    <source>
        <dbReference type="ARBA" id="ARBA00022989"/>
    </source>
</evidence>
<keyword evidence="2 6" id="KW-0812">Transmembrane</keyword>
<dbReference type="HOGENOM" id="CLU_082203_0_0_1"/>
<keyword evidence="4 6" id="KW-0472">Membrane</keyword>
<feature type="transmembrane region" description="Helical" evidence="6">
    <location>
        <begin position="169"/>
        <end position="195"/>
    </location>
</feature>
<dbReference type="OrthoDB" id="5342292at2759"/>
<name>B6QSM6_TALMQ</name>
<keyword evidence="3 6" id="KW-1133">Transmembrane helix</keyword>
<dbReference type="Pfam" id="PF20684">
    <property type="entry name" value="Fung_rhodopsin"/>
    <property type="match status" value="1"/>
</dbReference>
<evidence type="ECO:0000256" key="6">
    <source>
        <dbReference type="SAM" id="Phobius"/>
    </source>
</evidence>
<dbReference type="VEuPathDB" id="FungiDB:PMAA_001740"/>
<dbReference type="PANTHER" id="PTHR33048">
    <property type="entry name" value="PTH11-LIKE INTEGRAL MEMBRANE PROTEIN (AFU_ORTHOLOGUE AFUA_5G11245)"/>
    <property type="match status" value="1"/>
</dbReference>
<feature type="transmembrane region" description="Helical" evidence="6">
    <location>
        <begin position="207"/>
        <end position="232"/>
    </location>
</feature>
<sequence length="289" mass="31566">MLENTLLAYLYSPIQDTLITGLFLSTISLAIHLAVKRRTSLKFTVDDVCLLISWGLSLGTQAVILYALNHAGLGVHIADLALSTLNQYQKLYLSAICLFMSSFCLAKVAQLLFLYRLTANQSRFRASIYFVACVIIIGPITTSSCLVFACRPISKSWNAAENGQCLNCGAVYVAIAVLNIISDLTLTMLPVSLVISSQLASAYKVRIIAMMLVFFITVITGAIRLTVTVTLLHSSDETYDSAPVALLVGFEANLFILTASLPGVRQCFRIISSHSYNHRTETDSLTAFD</sequence>
<dbReference type="GO" id="GO:0016020">
    <property type="term" value="C:membrane"/>
    <property type="evidence" value="ECO:0007669"/>
    <property type="project" value="UniProtKB-SubCell"/>
</dbReference>